<dbReference type="eggNOG" id="COG1215">
    <property type="taxonomic scope" value="Bacteria"/>
</dbReference>
<evidence type="ECO:0000256" key="3">
    <source>
        <dbReference type="ARBA" id="ARBA00004991"/>
    </source>
</evidence>
<dbReference type="SUPFAM" id="SSF53448">
    <property type="entry name" value="Nucleotide-diphospho-sugar transferases"/>
    <property type="match status" value="1"/>
</dbReference>
<evidence type="ECO:0000256" key="5">
    <source>
        <dbReference type="ARBA" id="ARBA00022679"/>
    </source>
</evidence>
<evidence type="ECO:0000256" key="9">
    <source>
        <dbReference type="SAM" id="Phobius"/>
    </source>
</evidence>
<protein>
    <submittedName>
        <fullName evidence="10">Glycosyl transferase</fullName>
    </submittedName>
</protein>
<evidence type="ECO:0000256" key="7">
    <source>
        <dbReference type="ARBA" id="ARBA00022989"/>
    </source>
</evidence>
<dbReference type="EMBL" id="CP003607">
    <property type="protein sequence ID" value="AFY84868.1"/>
    <property type="molecule type" value="Genomic_DNA"/>
</dbReference>
<feature type="transmembrane region" description="Helical" evidence="9">
    <location>
        <begin position="349"/>
        <end position="368"/>
    </location>
</feature>
<evidence type="ECO:0000256" key="6">
    <source>
        <dbReference type="ARBA" id="ARBA00022692"/>
    </source>
</evidence>
<feature type="transmembrane region" description="Helical" evidence="9">
    <location>
        <begin position="290"/>
        <end position="312"/>
    </location>
</feature>
<dbReference type="AlphaFoldDB" id="K9TR54"/>
<evidence type="ECO:0000313" key="11">
    <source>
        <dbReference type="Proteomes" id="UP000010367"/>
    </source>
</evidence>
<name>K9TR54_9CYAN</name>
<evidence type="ECO:0000313" key="10">
    <source>
        <dbReference type="EMBL" id="AFY84868.1"/>
    </source>
</evidence>
<dbReference type="InterPro" id="IPR029044">
    <property type="entry name" value="Nucleotide-diphossugar_trans"/>
</dbReference>
<dbReference type="PANTHER" id="PTHR12726:SF0">
    <property type="entry name" value="CERAMIDE GLUCOSYLTRANSFERASE"/>
    <property type="match status" value="1"/>
</dbReference>
<sequence length="396" mass="45192">MNLILVIIAGCLLVERLWKYAMIREFFRQSAPHQPSDSSQHLLVSILQPILSGDPTLWDCLSRNLEMTSRYPLEFLWLIDQDDEVAQAGCEHLIAQYPEKTVHLIPLPPPAQRISPKTFKLIEGVKQAKGQIIAVLDDDTILPDYGLEDCIPVLDQAQIGLAFGLPYYINFSNLWSSLVSCFVNGNSLLTYIPYSRVMPPITINGMFYVMKREILVEVGGFLGLENSLCDDYAIAQRFRDHGYQLAQTKLRHGISTQVDNGSNYFNLINRWFIFPQVSLMRSANLRELSIFYSLVLLPNFFPLFVVIGAFLFPGRDSIWFALLYLGLNAGMMIDFNHQYLNDATPLAKISWILGVQILLPFQIFLSLFSPRKINWRGHIMEVNPDGGFTLIHRRKS</sequence>
<gene>
    <name evidence="10" type="ORF">Oscil6304_5380</name>
</gene>
<dbReference type="STRING" id="56110.Oscil6304_5380"/>
<dbReference type="InterPro" id="IPR025993">
    <property type="entry name" value="Ceramide_glucosylTrfase"/>
</dbReference>
<keyword evidence="11" id="KW-1185">Reference proteome</keyword>
<reference evidence="10 11" key="1">
    <citation type="submission" date="2012-06" db="EMBL/GenBank/DDBJ databases">
        <title>Finished chromosome of genome of Oscillatoria acuminata PCC 6304.</title>
        <authorList>
            <consortium name="US DOE Joint Genome Institute"/>
            <person name="Gugger M."/>
            <person name="Coursin T."/>
            <person name="Rippka R."/>
            <person name="Tandeau De Marsac N."/>
            <person name="Huntemann M."/>
            <person name="Wei C.-L."/>
            <person name="Han J."/>
            <person name="Detter J.C."/>
            <person name="Han C."/>
            <person name="Tapia R."/>
            <person name="Davenport K."/>
            <person name="Daligault H."/>
            <person name="Erkkila T."/>
            <person name="Gu W."/>
            <person name="Munk A.C.C."/>
            <person name="Teshima H."/>
            <person name="Xu Y."/>
            <person name="Chain P."/>
            <person name="Chen A."/>
            <person name="Krypides N."/>
            <person name="Mavromatis K."/>
            <person name="Markowitz V."/>
            <person name="Szeto E."/>
            <person name="Ivanova N."/>
            <person name="Mikhailova N."/>
            <person name="Ovchinnikova G."/>
            <person name="Pagani I."/>
            <person name="Pati A."/>
            <person name="Goodwin L."/>
            <person name="Peters L."/>
            <person name="Pitluck S."/>
            <person name="Woyke T."/>
            <person name="Kerfeld C."/>
        </authorList>
    </citation>
    <scope>NUCLEOTIDE SEQUENCE [LARGE SCALE GENOMIC DNA]</scope>
    <source>
        <strain evidence="10 11">PCC 6304</strain>
    </source>
</reference>
<dbReference type="OrthoDB" id="9814255at2"/>
<dbReference type="RefSeq" id="WP_015151480.1">
    <property type="nucleotide sequence ID" value="NC_019693.1"/>
</dbReference>
<dbReference type="GO" id="GO:0016020">
    <property type="term" value="C:membrane"/>
    <property type="evidence" value="ECO:0007669"/>
    <property type="project" value="UniProtKB-SubCell"/>
</dbReference>
<feature type="transmembrane region" description="Helical" evidence="9">
    <location>
        <begin position="319"/>
        <end position="337"/>
    </location>
</feature>
<keyword evidence="6 9" id="KW-0812">Transmembrane</keyword>
<dbReference type="PANTHER" id="PTHR12726">
    <property type="entry name" value="CERAMIDE GLUCOSYLTRANSFERASE"/>
    <property type="match status" value="1"/>
</dbReference>
<dbReference type="Gene3D" id="3.90.550.10">
    <property type="entry name" value="Spore Coat Polysaccharide Biosynthesis Protein SpsA, Chain A"/>
    <property type="match status" value="1"/>
</dbReference>
<evidence type="ECO:0000256" key="4">
    <source>
        <dbReference type="ARBA" id="ARBA00022676"/>
    </source>
</evidence>
<keyword evidence="5 10" id="KW-0808">Transferase</keyword>
<comment type="subcellular location">
    <subcellularLocation>
        <location evidence="1">Membrane</location>
        <topology evidence="1">Multi-pass membrane protein</topology>
    </subcellularLocation>
</comment>
<dbReference type="Pfam" id="PF13506">
    <property type="entry name" value="Glyco_transf_21"/>
    <property type="match status" value="1"/>
</dbReference>
<dbReference type="GO" id="GO:0006679">
    <property type="term" value="P:glucosylceramide biosynthetic process"/>
    <property type="evidence" value="ECO:0007669"/>
    <property type="project" value="TreeGrafter"/>
</dbReference>
<keyword evidence="8 9" id="KW-0472">Membrane</keyword>
<comment type="pathway">
    <text evidence="2">Lipid metabolism; sphingolipid metabolism.</text>
</comment>
<accession>K9TR54</accession>
<comment type="pathway">
    <text evidence="3">Sphingolipid metabolism.</text>
</comment>
<evidence type="ECO:0000256" key="1">
    <source>
        <dbReference type="ARBA" id="ARBA00004141"/>
    </source>
</evidence>
<dbReference type="KEGG" id="oac:Oscil6304_5380"/>
<dbReference type="HOGENOM" id="CLU_062624_1_0_3"/>
<proteinExistence type="predicted"/>
<evidence type="ECO:0000256" key="8">
    <source>
        <dbReference type="ARBA" id="ARBA00023136"/>
    </source>
</evidence>
<dbReference type="InParanoid" id="K9TR54"/>
<dbReference type="Proteomes" id="UP000010367">
    <property type="component" value="Chromosome"/>
</dbReference>
<dbReference type="GO" id="GO:0008120">
    <property type="term" value="F:ceramide glucosyltransferase activity"/>
    <property type="evidence" value="ECO:0007669"/>
    <property type="project" value="TreeGrafter"/>
</dbReference>
<keyword evidence="7 9" id="KW-1133">Transmembrane helix</keyword>
<evidence type="ECO:0000256" key="2">
    <source>
        <dbReference type="ARBA" id="ARBA00004760"/>
    </source>
</evidence>
<organism evidence="10 11">
    <name type="scientific">Oscillatoria acuminata PCC 6304</name>
    <dbReference type="NCBI Taxonomy" id="56110"/>
    <lineage>
        <taxon>Bacteria</taxon>
        <taxon>Bacillati</taxon>
        <taxon>Cyanobacteriota</taxon>
        <taxon>Cyanophyceae</taxon>
        <taxon>Oscillatoriophycideae</taxon>
        <taxon>Oscillatoriales</taxon>
        <taxon>Oscillatoriaceae</taxon>
        <taxon>Oscillatoria</taxon>
    </lineage>
</organism>
<keyword evidence="4" id="KW-0328">Glycosyltransferase</keyword>